<sequence length="301" mass="35807">MGNNHITFRELLDKYCHYKYLRPETETCYKKAVNQLLKYSSETILVSEITLELVIQWRTELVKRIKPVTFNNYLRHCRALMYFAIKYKFVDRIDNPFSGVSLREGKRAKKIINDQDLTKLEYILDREILQPAWFIRSLIITFQCTGLRSSQLLQLKICNIDIKNRTIFISSDINKNHNDHIIPISNRLLPHINEILIQHQKLRSNKHEQLFNINKFSATVYRKNQDMNRNQLGYIFKQLSKLCKTKISPHRFRHTVATNLMRDPEKNLYITQKLLGHNSIKTTLGYIDHNVEMLRNCVEKL</sequence>
<proteinExistence type="inferred from homology"/>
<dbReference type="InterPro" id="IPR044068">
    <property type="entry name" value="CB"/>
</dbReference>
<dbReference type="RefSeq" id="WP_261919928.1">
    <property type="nucleotide sequence ID" value="NZ_CP022011.1"/>
</dbReference>
<evidence type="ECO:0000256" key="3">
    <source>
        <dbReference type="ARBA" id="ARBA00023125"/>
    </source>
</evidence>
<gene>
    <name evidence="5" type="ORF">CEP48_00390</name>
</gene>
<dbReference type="PROSITE" id="PS51900">
    <property type="entry name" value="CB"/>
    <property type="match status" value="1"/>
</dbReference>
<keyword evidence="4" id="KW-0233">DNA recombination</keyword>
<dbReference type="CDD" id="cd00397">
    <property type="entry name" value="DNA_BRE_C"/>
    <property type="match status" value="1"/>
</dbReference>
<accession>A0A8E3MEL4</accession>
<dbReference type="InterPro" id="IPR002104">
    <property type="entry name" value="Integrase_catalytic"/>
</dbReference>
<evidence type="ECO:0000256" key="4">
    <source>
        <dbReference type="ARBA" id="ARBA00023172"/>
    </source>
</evidence>
<keyword evidence="6" id="KW-1185">Reference proteome</keyword>
<dbReference type="InterPro" id="IPR011010">
    <property type="entry name" value="DNA_brk_join_enz"/>
</dbReference>
<protein>
    <submittedName>
        <fullName evidence="5">Uncharacterized protein</fullName>
    </submittedName>
</protein>
<dbReference type="InterPro" id="IPR010998">
    <property type="entry name" value="Integrase_recombinase_N"/>
</dbReference>
<dbReference type="Gene3D" id="1.10.150.130">
    <property type="match status" value="1"/>
</dbReference>
<dbReference type="SUPFAM" id="SSF56349">
    <property type="entry name" value="DNA breaking-rejoining enzymes"/>
    <property type="match status" value="1"/>
</dbReference>
<keyword evidence="2" id="KW-0229">DNA integration</keyword>
<dbReference type="GO" id="GO:0003677">
    <property type="term" value="F:DNA binding"/>
    <property type="evidence" value="ECO:0007669"/>
    <property type="project" value="UniProtKB-UniRule"/>
</dbReference>
<dbReference type="EMBL" id="CP022011">
    <property type="protein sequence ID" value="QDJ13990.1"/>
    <property type="molecule type" value="Genomic_DNA"/>
</dbReference>
<dbReference type="InterPro" id="IPR013762">
    <property type="entry name" value="Integrase-like_cat_sf"/>
</dbReference>
<dbReference type="Proteomes" id="UP000955338">
    <property type="component" value="Chromosome"/>
</dbReference>
<reference evidence="5" key="1">
    <citation type="submission" date="2017-06" db="EMBL/GenBank/DDBJ databases">
        <title>Genome sequencing of pathogenic and non-pathogenic strains within Bisgaard taxon 40.</title>
        <authorList>
            <person name="Ladner J.T."/>
            <person name="Lovett S.P."/>
            <person name="Koroleva G."/>
            <person name="Lorch J.M."/>
        </authorList>
    </citation>
    <scope>NUCLEOTIDE SEQUENCE</scope>
    <source>
        <strain evidence="5">27576-1-I1</strain>
    </source>
</reference>
<dbReference type="Pfam" id="PF00589">
    <property type="entry name" value="Phage_integrase"/>
    <property type="match status" value="1"/>
</dbReference>
<evidence type="ECO:0000256" key="2">
    <source>
        <dbReference type="ARBA" id="ARBA00022908"/>
    </source>
</evidence>
<evidence type="ECO:0000313" key="6">
    <source>
        <dbReference type="Proteomes" id="UP000955338"/>
    </source>
</evidence>
<name>A0A8E3MEL4_9PAST</name>
<evidence type="ECO:0000256" key="1">
    <source>
        <dbReference type="ARBA" id="ARBA00008857"/>
    </source>
</evidence>
<dbReference type="PANTHER" id="PTHR30349">
    <property type="entry name" value="PHAGE INTEGRASE-RELATED"/>
    <property type="match status" value="1"/>
</dbReference>
<dbReference type="AlphaFoldDB" id="A0A8E3MEL4"/>
<dbReference type="GO" id="GO:0006310">
    <property type="term" value="P:DNA recombination"/>
    <property type="evidence" value="ECO:0007669"/>
    <property type="project" value="UniProtKB-KW"/>
</dbReference>
<dbReference type="PANTHER" id="PTHR30349:SF64">
    <property type="entry name" value="PROPHAGE INTEGRASE INTD-RELATED"/>
    <property type="match status" value="1"/>
</dbReference>
<dbReference type="InterPro" id="IPR050090">
    <property type="entry name" value="Tyrosine_recombinase_XerCD"/>
</dbReference>
<dbReference type="GO" id="GO:0015074">
    <property type="term" value="P:DNA integration"/>
    <property type="evidence" value="ECO:0007669"/>
    <property type="project" value="UniProtKB-KW"/>
</dbReference>
<evidence type="ECO:0000313" key="5">
    <source>
        <dbReference type="EMBL" id="QDJ13990.1"/>
    </source>
</evidence>
<comment type="similarity">
    <text evidence="1">Belongs to the 'phage' integrase family.</text>
</comment>
<dbReference type="Gene3D" id="1.10.443.10">
    <property type="entry name" value="Intergrase catalytic core"/>
    <property type="match status" value="1"/>
</dbReference>
<keyword evidence="3" id="KW-0238">DNA-binding</keyword>
<organism evidence="5 6">
    <name type="scientific">Mergibacter septicus</name>
    <dbReference type="NCBI Taxonomy" id="221402"/>
    <lineage>
        <taxon>Bacteria</taxon>
        <taxon>Pseudomonadati</taxon>
        <taxon>Pseudomonadota</taxon>
        <taxon>Gammaproteobacteria</taxon>
        <taxon>Pasteurellales</taxon>
        <taxon>Pasteurellaceae</taxon>
        <taxon>Mergibacter</taxon>
    </lineage>
</organism>
<dbReference type="PROSITE" id="PS51898">
    <property type="entry name" value="TYR_RECOMBINASE"/>
    <property type="match status" value="1"/>
</dbReference>